<keyword evidence="1" id="KW-0175">Coiled coil</keyword>
<feature type="compositionally biased region" description="Low complexity" evidence="2">
    <location>
        <begin position="140"/>
        <end position="153"/>
    </location>
</feature>
<feature type="compositionally biased region" description="Polar residues" evidence="2">
    <location>
        <begin position="789"/>
        <end position="806"/>
    </location>
</feature>
<dbReference type="EMBL" id="RXIC02000020">
    <property type="protein sequence ID" value="KAB1221376.1"/>
    <property type="molecule type" value="Genomic_DNA"/>
</dbReference>
<dbReference type="AlphaFoldDB" id="A0A6A1WAN3"/>
<feature type="region of interest" description="Disordered" evidence="2">
    <location>
        <begin position="64"/>
        <end position="163"/>
    </location>
</feature>
<protein>
    <recommendedName>
        <fullName evidence="3">GBF-interacting protein 1 N-terminal domain-containing protein</fullName>
    </recommendedName>
</protein>
<feature type="compositionally biased region" description="Low complexity" evidence="2">
    <location>
        <begin position="92"/>
        <end position="101"/>
    </location>
</feature>
<dbReference type="PANTHER" id="PTHR46445:SF3">
    <property type="entry name" value="RNA POLYMERASE II DEGRADATION FACTOR-LIKE PROTEIN (DUF1296)-RELATED"/>
    <property type="match status" value="1"/>
</dbReference>
<feature type="region of interest" description="Disordered" evidence="2">
    <location>
        <begin position="789"/>
        <end position="856"/>
    </location>
</feature>
<dbReference type="OrthoDB" id="762072at2759"/>
<evidence type="ECO:0000313" key="5">
    <source>
        <dbReference type="Proteomes" id="UP000516437"/>
    </source>
</evidence>
<feature type="compositionally biased region" description="Basic and acidic residues" evidence="2">
    <location>
        <begin position="456"/>
        <end position="469"/>
    </location>
</feature>
<comment type="caution">
    <text evidence="4">The sequence shown here is derived from an EMBL/GenBank/DDBJ whole genome shotgun (WGS) entry which is preliminary data.</text>
</comment>
<feature type="compositionally biased region" description="Polar residues" evidence="2">
    <location>
        <begin position="817"/>
        <end position="833"/>
    </location>
</feature>
<feature type="compositionally biased region" description="Polar residues" evidence="2">
    <location>
        <begin position="115"/>
        <end position="124"/>
    </location>
</feature>
<feature type="compositionally biased region" description="Low complexity" evidence="2">
    <location>
        <begin position="835"/>
        <end position="850"/>
    </location>
</feature>
<dbReference type="InterPro" id="IPR009060">
    <property type="entry name" value="UBA-like_sf"/>
</dbReference>
<dbReference type="Pfam" id="PF06972">
    <property type="entry name" value="GIP1_N"/>
    <property type="match status" value="1"/>
</dbReference>
<accession>A0A6A1WAN3</accession>
<dbReference type="Proteomes" id="UP000516437">
    <property type="component" value="Chromosome 2"/>
</dbReference>
<sequence>MSGRGGGGAGGNGQKGSNGISTIPAVARKMVQSLKEIVNNCTELEIYAALKDCNMDPNEAVNRLLSQDPFHEVKSKREKKKENKDTVDSRSRGASNASNRGSRGGTDRHVGRGGSNQFSSTDSGSLYGKPAYKKENGTHSYAGSSSSASSIAANNTSRRPPYSDYVAMENKMSLAGTSDGLSSATQPSGFQSSWLGVPGHVSMADIVKMGRPHGKASTVSNSHIHSNVLATSDHSSKVVDIHGEPGIAVNQHLSANDDWPAIEQPPVATLSSVVEAPSDSDPYADPSISPMDRGNQHTKFQLDEIEVAEDLPGEMLNANHVGPASVSSRSMQEDNSGGASVFDNSSYMDMNSYQPHKHALEHSEAEDDISSVAANLEQLNLQKDDQEAVPAEDNPTVIIPNHLQLHTPDCLKLSFGSFGSGNTAAFTVSGSFASRPLKSELEETSTAADVSPMGHSDSRKPEYYGDEHLGSTSDGNLVHRTVGSSANYDSPSVSQPEVLKQETPEVAQGNQYSFPPSAPDFTYESAQQFSAAFTHPQTSSQTQNHASFSSVMQQAYTNSLPSTLLASTVQTAREDLPYSPFPATQSMPPKYSNVASSISGPTISMPEALGAGSISTPQPNPQTLPGASVATGPALPQHLAVHPYSQPSLPLGHFANMIGYPFLPQSYTYMPSAFQQAFAGNSNYHQSLAAVLPQYKNSVSVSSLPQSAAIASGYAFGSSTSIPGGNFPLNQPSAPTGTTVGYDDVISSQYKDSNHLISLQQQNDNSAMWVHGPGSRTVSALPSTYYGFQGQNQQPSGYRQGQQPSQHFGALGYPNFYHSQTGLSMEHQQQNQRDAALGGSQGQASKQSQQIWQNSY</sequence>
<proteinExistence type="predicted"/>
<feature type="domain" description="GBF-interacting protein 1 N-terminal" evidence="3">
    <location>
        <begin position="23"/>
        <end position="82"/>
    </location>
</feature>
<dbReference type="InterPro" id="IPR009719">
    <property type="entry name" value="GIP1_N"/>
</dbReference>
<gene>
    <name evidence="4" type="ORF">CJ030_MR2G004076</name>
</gene>
<keyword evidence="5" id="KW-1185">Reference proteome</keyword>
<feature type="region of interest" description="Disordered" evidence="2">
    <location>
        <begin position="324"/>
        <end position="343"/>
    </location>
</feature>
<feature type="compositionally biased region" description="Polar residues" evidence="2">
    <location>
        <begin position="482"/>
        <end position="495"/>
    </location>
</feature>
<feature type="compositionally biased region" description="Basic and acidic residues" evidence="2">
    <location>
        <begin position="69"/>
        <end position="91"/>
    </location>
</feature>
<dbReference type="SUPFAM" id="SSF46934">
    <property type="entry name" value="UBA-like"/>
    <property type="match status" value="1"/>
</dbReference>
<evidence type="ECO:0000259" key="3">
    <source>
        <dbReference type="Pfam" id="PF06972"/>
    </source>
</evidence>
<feature type="compositionally biased region" description="Polar residues" evidence="2">
    <location>
        <begin position="325"/>
        <end position="343"/>
    </location>
</feature>
<evidence type="ECO:0000313" key="4">
    <source>
        <dbReference type="EMBL" id="KAB1221376.1"/>
    </source>
</evidence>
<feature type="region of interest" description="Disordered" evidence="2">
    <location>
        <begin position="273"/>
        <end position="294"/>
    </location>
</feature>
<feature type="region of interest" description="Disordered" evidence="2">
    <location>
        <begin position="439"/>
        <end position="512"/>
    </location>
</feature>
<evidence type="ECO:0000256" key="2">
    <source>
        <dbReference type="SAM" id="MobiDB-lite"/>
    </source>
</evidence>
<name>A0A6A1WAN3_9ROSI</name>
<organism evidence="4 5">
    <name type="scientific">Morella rubra</name>
    <name type="common">Chinese bayberry</name>
    <dbReference type="NCBI Taxonomy" id="262757"/>
    <lineage>
        <taxon>Eukaryota</taxon>
        <taxon>Viridiplantae</taxon>
        <taxon>Streptophyta</taxon>
        <taxon>Embryophyta</taxon>
        <taxon>Tracheophyta</taxon>
        <taxon>Spermatophyta</taxon>
        <taxon>Magnoliopsida</taxon>
        <taxon>eudicotyledons</taxon>
        <taxon>Gunneridae</taxon>
        <taxon>Pentapetalae</taxon>
        <taxon>rosids</taxon>
        <taxon>fabids</taxon>
        <taxon>Fagales</taxon>
        <taxon>Myricaceae</taxon>
        <taxon>Morella</taxon>
    </lineage>
</organism>
<evidence type="ECO:0000256" key="1">
    <source>
        <dbReference type="SAM" id="Coils"/>
    </source>
</evidence>
<dbReference type="PANTHER" id="PTHR46445">
    <property type="entry name" value="RNA POLYMERASE II DEGRADATION FACTOR-LIKE PROTEIN (DUF1296)"/>
    <property type="match status" value="1"/>
</dbReference>
<feature type="coiled-coil region" evidence="1">
    <location>
        <begin position="362"/>
        <end position="389"/>
    </location>
</feature>
<reference evidence="4 5" key="1">
    <citation type="journal article" date="2019" name="Plant Biotechnol. J.">
        <title>The red bayberry genome and genetic basis of sex determination.</title>
        <authorList>
            <person name="Jia H.M."/>
            <person name="Jia H.J."/>
            <person name="Cai Q.L."/>
            <person name="Wang Y."/>
            <person name="Zhao H.B."/>
            <person name="Yang W.F."/>
            <person name="Wang G.Y."/>
            <person name="Li Y.H."/>
            <person name="Zhan D.L."/>
            <person name="Shen Y.T."/>
            <person name="Niu Q.F."/>
            <person name="Chang L."/>
            <person name="Qiu J."/>
            <person name="Zhao L."/>
            <person name="Xie H.B."/>
            <person name="Fu W.Y."/>
            <person name="Jin J."/>
            <person name="Li X.W."/>
            <person name="Jiao Y."/>
            <person name="Zhou C.C."/>
            <person name="Tu T."/>
            <person name="Chai C.Y."/>
            <person name="Gao J.L."/>
            <person name="Fan L.J."/>
            <person name="van de Weg E."/>
            <person name="Wang J.Y."/>
            <person name="Gao Z.S."/>
        </authorList>
    </citation>
    <scope>NUCLEOTIDE SEQUENCE [LARGE SCALE GENOMIC DNA]</scope>
    <source>
        <tissue evidence="4">Leaves</tissue>
    </source>
</reference>